<evidence type="ECO:0000256" key="5">
    <source>
        <dbReference type="SAM" id="Coils"/>
    </source>
</evidence>
<evidence type="ECO:0000256" key="1">
    <source>
        <dbReference type="ARBA" id="ARBA00009375"/>
    </source>
</evidence>
<dbReference type="GO" id="GO:0005737">
    <property type="term" value="C:cytoplasm"/>
    <property type="evidence" value="ECO:0007669"/>
    <property type="project" value="TreeGrafter"/>
</dbReference>
<dbReference type="AlphaFoldDB" id="A0A7J6G4Z2"/>
<dbReference type="InterPro" id="IPR020103">
    <property type="entry name" value="PsdUridine_synth_cat_dom_sf"/>
</dbReference>
<dbReference type="Gene3D" id="3.30.70.580">
    <property type="entry name" value="Pseudouridine synthase I, catalytic domain, N-terminal subdomain"/>
    <property type="match status" value="1"/>
</dbReference>
<gene>
    <name evidence="7" type="ORF">G4B88_009152</name>
</gene>
<dbReference type="InterPro" id="IPR020097">
    <property type="entry name" value="PsdUridine_synth_TruA_a/b_dom"/>
</dbReference>
<keyword evidence="3 4" id="KW-0413">Isomerase</keyword>
<dbReference type="FunFam" id="3.30.70.660:FF:000010">
    <property type="entry name" value="tRNA pseudouridine synthase"/>
    <property type="match status" value="1"/>
</dbReference>
<dbReference type="InterPro" id="IPR020094">
    <property type="entry name" value="TruA/RsuA/RluB/E/F_N"/>
</dbReference>
<organism evidence="7 8">
    <name type="scientific">Cannabis sativa</name>
    <name type="common">Hemp</name>
    <name type="synonym">Marijuana</name>
    <dbReference type="NCBI Taxonomy" id="3483"/>
    <lineage>
        <taxon>Eukaryota</taxon>
        <taxon>Viridiplantae</taxon>
        <taxon>Streptophyta</taxon>
        <taxon>Embryophyta</taxon>
        <taxon>Tracheophyta</taxon>
        <taxon>Spermatophyta</taxon>
        <taxon>Magnoliopsida</taxon>
        <taxon>eudicotyledons</taxon>
        <taxon>Gunneridae</taxon>
        <taxon>Pentapetalae</taxon>
        <taxon>rosids</taxon>
        <taxon>fabids</taxon>
        <taxon>Rosales</taxon>
        <taxon>Cannabaceae</taxon>
        <taxon>Cannabis</taxon>
    </lineage>
</organism>
<dbReference type="Gene3D" id="3.30.70.660">
    <property type="entry name" value="Pseudouridine synthase I, catalytic domain, C-terminal subdomain"/>
    <property type="match status" value="1"/>
</dbReference>
<dbReference type="GO" id="GO:0005634">
    <property type="term" value="C:nucleus"/>
    <property type="evidence" value="ECO:0007669"/>
    <property type="project" value="TreeGrafter"/>
</dbReference>
<dbReference type="GO" id="GO:1990481">
    <property type="term" value="P:mRNA pseudouridine synthesis"/>
    <property type="evidence" value="ECO:0007669"/>
    <property type="project" value="TreeGrafter"/>
</dbReference>
<evidence type="ECO:0000256" key="4">
    <source>
        <dbReference type="RuleBase" id="RU003792"/>
    </source>
</evidence>
<accession>A0A7J6G4Z2</accession>
<dbReference type="InterPro" id="IPR001406">
    <property type="entry name" value="PsdUridine_synth_TruA"/>
</dbReference>
<dbReference type="Pfam" id="PF01416">
    <property type="entry name" value="PseudoU_synth_1"/>
    <property type="match status" value="1"/>
</dbReference>
<evidence type="ECO:0000313" key="7">
    <source>
        <dbReference type="EMBL" id="KAF4377160.1"/>
    </source>
</evidence>
<dbReference type="InterPro" id="IPR020095">
    <property type="entry name" value="PsdUridine_synth_TruA_C"/>
</dbReference>
<dbReference type="PANTHER" id="PTHR11142:SF5">
    <property type="entry name" value="TRNA PSEUDOURIDINE(38_39) SYNTHASE"/>
    <property type="match status" value="1"/>
</dbReference>
<dbReference type="GO" id="GO:0003723">
    <property type="term" value="F:RNA binding"/>
    <property type="evidence" value="ECO:0007669"/>
    <property type="project" value="InterPro"/>
</dbReference>
<sequence length="369" mass="42500">MEVGQGLGGDELISTLQTLVYSLQLRVKELEAENSKLSSQLSNCDCSEKEKKKVDDSVSIKTRRKKLTKKGGYDQSIANRHSKRYVALKLMYFGQRFYGFSSEAQLEPSVEVVALFLRSKLKKACSDNQNSIEMVSREEYEGEIDYVRVLNRALPNDIRVLGWCPVPIDFSARFSCLGREYKYFFWGDNLDLLAMESSGEKFIGEHDFRNFCKMDALNVHAYTRRVKSFEIYPCDVRFQGNQLWAIRIKGSAFLWHQVRCMVAVLFMIGQGLESPDVIDTLLDVDRIPRKPQYLMAPEIPLVLHSCEFEDLKFICSSDKSMLSNGNGKIKKKIAHIPLMSRPTEPSYAERRAKLETQDKSMKHQQIRRL</sequence>
<dbReference type="PANTHER" id="PTHR11142">
    <property type="entry name" value="PSEUDOURIDYLATE SYNTHASE"/>
    <property type="match status" value="1"/>
</dbReference>
<dbReference type="GO" id="GO:0160147">
    <property type="term" value="F:tRNA pseudouridine(38-40) synthase activity"/>
    <property type="evidence" value="ECO:0007669"/>
    <property type="project" value="UniProtKB-EC"/>
</dbReference>
<evidence type="ECO:0000256" key="3">
    <source>
        <dbReference type="ARBA" id="ARBA00023235"/>
    </source>
</evidence>
<dbReference type="SUPFAM" id="SSF55120">
    <property type="entry name" value="Pseudouridine synthase"/>
    <property type="match status" value="1"/>
</dbReference>
<dbReference type="EC" id="5.4.99.12" evidence="4"/>
<dbReference type="EMBL" id="JAATIQ010000147">
    <property type="protein sequence ID" value="KAF4377160.1"/>
    <property type="molecule type" value="Genomic_DNA"/>
</dbReference>
<dbReference type="Proteomes" id="UP000583929">
    <property type="component" value="Unassembled WGS sequence"/>
</dbReference>
<proteinExistence type="inferred from homology"/>
<reference evidence="7 8" key="1">
    <citation type="journal article" date="2020" name="bioRxiv">
        <title>Sequence and annotation of 42 cannabis genomes reveals extensive copy number variation in cannabinoid synthesis and pathogen resistance genes.</title>
        <authorList>
            <person name="Mckernan K.J."/>
            <person name="Helbert Y."/>
            <person name="Kane L.T."/>
            <person name="Ebling H."/>
            <person name="Zhang L."/>
            <person name="Liu B."/>
            <person name="Eaton Z."/>
            <person name="Mclaughlin S."/>
            <person name="Kingan S."/>
            <person name="Baybayan P."/>
            <person name="Concepcion G."/>
            <person name="Jordan M."/>
            <person name="Riva A."/>
            <person name="Barbazuk W."/>
            <person name="Harkins T."/>
        </authorList>
    </citation>
    <scope>NUCLEOTIDE SEQUENCE [LARGE SCALE GENOMIC DNA]</scope>
    <source>
        <strain evidence="8">cv. Jamaican Lion 4</strain>
        <tissue evidence="7">Leaf</tissue>
    </source>
</reference>
<evidence type="ECO:0000259" key="6">
    <source>
        <dbReference type="Pfam" id="PF01416"/>
    </source>
</evidence>
<keyword evidence="2 4" id="KW-0819">tRNA processing</keyword>
<name>A0A7J6G4Z2_CANSA</name>
<feature type="coiled-coil region" evidence="5">
    <location>
        <begin position="13"/>
        <end position="47"/>
    </location>
</feature>
<keyword evidence="8" id="KW-1185">Reference proteome</keyword>
<comment type="catalytic activity">
    <reaction evidence="4">
        <text>uridine(38/39/40) in tRNA = pseudouridine(38/39/40) in tRNA</text>
        <dbReference type="Rhea" id="RHEA:22376"/>
        <dbReference type="Rhea" id="RHEA-COMP:10085"/>
        <dbReference type="Rhea" id="RHEA-COMP:10087"/>
        <dbReference type="ChEBI" id="CHEBI:65314"/>
        <dbReference type="ChEBI" id="CHEBI:65315"/>
        <dbReference type="EC" id="5.4.99.12"/>
    </reaction>
</comment>
<protein>
    <recommendedName>
        <fullName evidence="4">tRNA pseudouridine synthase</fullName>
        <ecNumber evidence="4">5.4.99.12</ecNumber>
    </recommendedName>
</protein>
<feature type="domain" description="Pseudouridine synthase I TruA alpha/beta" evidence="6">
    <location>
        <begin position="201"/>
        <end position="309"/>
    </location>
</feature>
<comment type="similarity">
    <text evidence="1 4">Belongs to the tRNA pseudouridine synthase TruA family.</text>
</comment>
<evidence type="ECO:0000313" key="8">
    <source>
        <dbReference type="Proteomes" id="UP000583929"/>
    </source>
</evidence>
<dbReference type="GO" id="GO:0031119">
    <property type="term" value="P:tRNA pseudouridine synthesis"/>
    <property type="evidence" value="ECO:0007669"/>
    <property type="project" value="TreeGrafter"/>
</dbReference>
<keyword evidence="5" id="KW-0175">Coiled coil</keyword>
<evidence type="ECO:0000256" key="2">
    <source>
        <dbReference type="ARBA" id="ARBA00022694"/>
    </source>
</evidence>
<comment type="caution">
    <text evidence="7">The sequence shown here is derived from an EMBL/GenBank/DDBJ whole genome shotgun (WGS) entry which is preliminary data.</text>
</comment>